<evidence type="ECO:0000313" key="3">
    <source>
        <dbReference type="EMBL" id="MRG90325.1"/>
    </source>
</evidence>
<dbReference type="Pfam" id="PF13175">
    <property type="entry name" value="AAA_15"/>
    <property type="match status" value="1"/>
</dbReference>
<dbReference type="GO" id="GO:0016887">
    <property type="term" value="F:ATP hydrolysis activity"/>
    <property type="evidence" value="ECO:0007669"/>
    <property type="project" value="InterPro"/>
</dbReference>
<dbReference type="InterPro" id="IPR051396">
    <property type="entry name" value="Bact_Antivir_Def_Nuclease"/>
</dbReference>
<comment type="caution">
    <text evidence="3">The sequence shown here is derived from an EMBL/GenBank/DDBJ whole genome shotgun (WGS) entry which is preliminary data.</text>
</comment>
<dbReference type="PANTHER" id="PTHR43581">
    <property type="entry name" value="ATP/GTP PHOSPHATASE"/>
    <property type="match status" value="1"/>
</dbReference>
<dbReference type="AlphaFoldDB" id="A0A6N7PJJ2"/>
<sequence length="336" mass="36995">MLTRIKVENFRGITSADVPLFPVTVLVAPNNAGKSTLLEALAISIGGVQALPEIVRRRGWPGLSMLSAMLPHEKTKTVVQRHDGTEVTTTLKRVSIIESTDTEHLQQTELKRPQAVYVAGHPRSGRFFIDAQGRTFTVMHSGGDLPGFARLLTDQQISPDELVDAVGIIARRGESTHARLVQHLKVIDPDLADIRAIPVDNARWEPHAMYADRTIPLAVFGDGMKRLLSLVARLSGADEFPALIEEPECFQHPRVLNKIADIIWSAADANAQVIVSTHSVSFFELLRQRAQEETDRRDKFGLIEIERGADGNVTTAAFPQGIGPFRSELLREKLGG</sequence>
<evidence type="ECO:0000313" key="4">
    <source>
        <dbReference type="Proteomes" id="UP000440224"/>
    </source>
</evidence>
<accession>A0A6N7PJJ2</accession>
<dbReference type="EMBL" id="WJIE01000001">
    <property type="protein sequence ID" value="MRG90325.1"/>
    <property type="molecule type" value="Genomic_DNA"/>
</dbReference>
<dbReference type="InterPro" id="IPR003959">
    <property type="entry name" value="ATPase_AAA_core"/>
</dbReference>
<protein>
    <submittedName>
        <fullName evidence="3">AAA family ATPase</fullName>
    </submittedName>
</protein>
<gene>
    <name evidence="3" type="ORF">GF068_00065</name>
</gene>
<dbReference type="InterPro" id="IPR041685">
    <property type="entry name" value="AAA_GajA/Old/RecF-like"/>
</dbReference>
<dbReference type="Proteomes" id="UP000440224">
    <property type="component" value="Unassembled WGS sequence"/>
</dbReference>
<dbReference type="PIRSF" id="PIRSF029347">
    <property type="entry name" value="RecF"/>
    <property type="match status" value="1"/>
</dbReference>
<keyword evidence="4" id="KW-1185">Reference proteome</keyword>
<dbReference type="InterPro" id="IPR027417">
    <property type="entry name" value="P-loop_NTPase"/>
</dbReference>
<proteinExistence type="predicted"/>
<dbReference type="SUPFAM" id="SSF52540">
    <property type="entry name" value="P-loop containing nucleoside triphosphate hydrolases"/>
    <property type="match status" value="1"/>
</dbReference>
<dbReference type="Pfam" id="PF13304">
    <property type="entry name" value="AAA_21"/>
    <property type="match status" value="1"/>
</dbReference>
<dbReference type="GO" id="GO:0005524">
    <property type="term" value="F:ATP binding"/>
    <property type="evidence" value="ECO:0007669"/>
    <property type="project" value="InterPro"/>
</dbReference>
<name>A0A6N7PJJ2_9BACT</name>
<evidence type="ECO:0000259" key="1">
    <source>
        <dbReference type="Pfam" id="PF13175"/>
    </source>
</evidence>
<evidence type="ECO:0000259" key="2">
    <source>
        <dbReference type="Pfam" id="PF13304"/>
    </source>
</evidence>
<dbReference type="RefSeq" id="WP_153817251.1">
    <property type="nucleotide sequence ID" value="NZ_WJIE01000001.1"/>
</dbReference>
<dbReference type="Gene3D" id="3.40.50.300">
    <property type="entry name" value="P-loop containing nucleotide triphosphate hydrolases"/>
    <property type="match status" value="2"/>
</dbReference>
<reference evidence="3 4" key="1">
    <citation type="submission" date="2019-10" db="EMBL/GenBank/DDBJ databases">
        <title>A soil myxobacterium in the family Polyangiaceae.</title>
        <authorList>
            <person name="Li Y."/>
            <person name="Wang J."/>
        </authorList>
    </citation>
    <scope>NUCLEOTIDE SEQUENCE [LARGE SCALE GENOMIC DNA]</scope>
    <source>
        <strain evidence="3 4">DSM 14734</strain>
    </source>
</reference>
<dbReference type="InterPro" id="IPR014555">
    <property type="entry name" value="RecF-like"/>
</dbReference>
<feature type="domain" description="ATPase AAA-type core" evidence="2">
    <location>
        <begin position="212"/>
        <end position="282"/>
    </location>
</feature>
<dbReference type="OrthoDB" id="127554at2"/>
<feature type="domain" description="Endonuclease GajA/Old nuclease/RecF-like AAA" evidence="1">
    <location>
        <begin position="1"/>
        <end position="43"/>
    </location>
</feature>
<organism evidence="3 4">
    <name type="scientific">Polyangium spumosum</name>
    <dbReference type="NCBI Taxonomy" id="889282"/>
    <lineage>
        <taxon>Bacteria</taxon>
        <taxon>Pseudomonadati</taxon>
        <taxon>Myxococcota</taxon>
        <taxon>Polyangia</taxon>
        <taxon>Polyangiales</taxon>
        <taxon>Polyangiaceae</taxon>
        <taxon>Polyangium</taxon>
    </lineage>
</organism>
<dbReference type="PANTHER" id="PTHR43581:SF2">
    <property type="entry name" value="EXCINUCLEASE ATPASE SUBUNIT"/>
    <property type="match status" value="1"/>
</dbReference>